<sequence length="407" mass="44359">MAVPRTSKEDADSIAFFGMWSPIVLFPVVLIGTNEARCAYCLCLLVAILSTDAMSPPAAAALPFLLFSDMGVEQHALYFKIAMELLHQTALVLLVVSLNGTSLMCRVALYTMALFGTRVRALLCGCVVGGVILTLLTNGTIAVLLMAAVIDNMVQLLQNELVQMELLHQTALVLLVVSLNGTSLMCRVALYTMALFGTRVRALLCGCVVGGVILTLLTNGTIAVLLMAAVIDNMVQLLQNELVQALQQRALFDKATIGMSSLRRRLLEDMLWPRRFGDREAAASSPSSGSVSQSPSREQIREPPTVAHPEEVPVRLIERWSLAQQSQRQGADREALPKLANSKYANSWVLDFLTDTQVTDEQLINRETSILDDGQLVVPGQASPEHKGVKGIDREHAFLIVFYAKPV</sequence>
<name>A0ACB7TGI9_HYAAI</name>
<keyword evidence="2" id="KW-1185">Reference proteome</keyword>
<protein>
    <submittedName>
        <fullName evidence="1">Uncharacterized protein</fullName>
    </submittedName>
</protein>
<organism evidence="1 2">
    <name type="scientific">Hyalomma asiaticum</name>
    <name type="common">Tick</name>
    <dbReference type="NCBI Taxonomy" id="266040"/>
    <lineage>
        <taxon>Eukaryota</taxon>
        <taxon>Metazoa</taxon>
        <taxon>Ecdysozoa</taxon>
        <taxon>Arthropoda</taxon>
        <taxon>Chelicerata</taxon>
        <taxon>Arachnida</taxon>
        <taxon>Acari</taxon>
        <taxon>Parasitiformes</taxon>
        <taxon>Ixodida</taxon>
        <taxon>Ixodoidea</taxon>
        <taxon>Ixodidae</taxon>
        <taxon>Hyalomminae</taxon>
        <taxon>Hyalomma</taxon>
    </lineage>
</organism>
<accession>A0ACB7TGI9</accession>
<gene>
    <name evidence="1" type="ORF">HPB50_007592</name>
</gene>
<comment type="caution">
    <text evidence="1">The sequence shown here is derived from an EMBL/GenBank/DDBJ whole genome shotgun (WGS) entry which is preliminary data.</text>
</comment>
<proteinExistence type="predicted"/>
<evidence type="ECO:0000313" key="1">
    <source>
        <dbReference type="EMBL" id="KAH6945231.1"/>
    </source>
</evidence>
<evidence type="ECO:0000313" key="2">
    <source>
        <dbReference type="Proteomes" id="UP000821845"/>
    </source>
</evidence>
<dbReference type="EMBL" id="CM023481">
    <property type="protein sequence ID" value="KAH6945231.1"/>
    <property type="molecule type" value="Genomic_DNA"/>
</dbReference>
<reference evidence="1" key="1">
    <citation type="submission" date="2020-05" db="EMBL/GenBank/DDBJ databases">
        <title>Large-scale comparative analyses of tick genomes elucidate their genetic diversity and vector capacities.</title>
        <authorList>
            <person name="Jia N."/>
            <person name="Wang J."/>
            <person name="Shi W."/>
            <person name="Du L."/>
            <person name="Sun Y."/>
            <person name="Zhan W."/>
            <person name="Jiang J."/>
            <person name="Wang Q."/>
            <person name="Zhang B."/>
            <person name="Ji P."/>
            <person name="Sakyi L.B."/>
            <person name="Cui X."/>
            <person name="Yuan T."/>
            <person name="Jiang B."/>
            <person name="Yang W."/>
            <person name="Lam T.T.-Y."/>
            <person name="Chang Q."/>
            <person name="Ding S."/>
            <person name="Wang X."/>
            <person name="Zhu J."/>
            <person name="Ruan X."/>
            <person name="Zhao L."/>
            <person name="Wei J."/>
            <person name="Que T."/>
            <person name="Du C."/>
            <person name="Cheng J."/>
            <person name="Dai P."/>
            <person name="Han X."/>
            <person name="Huang E."/>
            <person name="Gao Y."/>
            <person name="Liu J."/>
            <person name="Shao H."/>
            <person name="Ye R."/>
            <person name="Li L."/>
            <person name="Wei W."/>
            <person name="Wang X."/>
            <person name="Wang C."/>
            <person name="Yang T."/>
            <person name="Huo Q."/>
            <person name="Li W."/>
            <person name="Guo W."/>
            <person name="Chen H."/>
            <person name="Zhou L."/>
            <person name="Ni X."/>
            <person name="Tian J."/>
            <person name="Zhou Y."/>
            <person name="Sheng Y."/>
            <person name="Liu T."/>
            <person name="Pan Y."/>
            <person name="Xia L."/>
            <person name="Li J."/>
            <person name="Zhao F."/>
            <person name="Cao W."/>
        </authorList>
    </citation>
    <scope>NUCLEOTIDE SEQUENCE</scope>
    <source>
        <strain evidence="1">Hyas-2018</strain>
    </source>
</reference>
<dbReference type="Proteomes" id="UP000821845">
    <property type="component" value="Chromosome 1"/>
</dbReference>